<dbReference type="PROSITE" id="PS00716">
    <property type="entry name" value="SIGMA70_2"/>
    <property type="match status" value="1"/>
</dbReference>
<dbReference type="Pfam" id="PF04539">
    <property type="entry name" value="Sigma70_r3"/>
    <property type="match status" value="1"/>
</dbReference>
<dbReference type="Proteomes" id="UP000320776">
    <property type="component" value="Chromosome"/>
</dbReference>
<evidence type="ECO:0000256" key="3">
    <source>
        <dbReference type="ARBA" id="ARBA00023125"/>
    </source>
</evidence>
<evidence type="ECO:0000256" key="5">
    <source>
        <dbReference type="RuleBase" id="RU362124"/>
    </source>
</evidence>
<dbReference type="InterPro" id="IPR013325">
    <property type="entry name" value="RNA_pol_sigma_r2"/>
</dbReference>
<dbReference type="OrthoDB" id="9809557at2"/>
<dbReference type="PROSITE" id="PS00715">
    <property type="entry name" value="SIGMA70_1"/>
    <property type="match status" value="1"/>
</dbReference>
<dbReference type="InterPro" id="IPR013324">
    <property type="entry name" value="RNA_pol_sigma_r3/r4-like"/>
</dbReference>
<dbReference type="RefSeq" id="WP_144352850.1">
    <property type="nucleotide sequence ID" value="NZ_CP036259.1"/>
</dbReference>
<sequence length="249" mass="28485">MLNEEEFKELLLKAQSAEPAVKEIATERILENNLNLVRSIVHRFTNRGYEWDDLFQIGCIGLLKAIERFDLNFSVKFSTYAVPMIIGEIRRFIRDDNPIKVSRPLKELAYRVHKTQEKLQGDLGREPTIGEIARELSLAPQEIVSALEAVQPQVSIYEQAFQGSDGSDTIHLLDQLIHSDGQDSAYFDKLALKEVLGRLPVKERTVIYLRFFNDKTQAEIADFIGLSQVQVSRIEKQALKIIRELLQTS</sequence>
<dbReference type="AlphaFoldDB" id="A0A517DTV5"/>
<evidence type="ECO:0000259" key="7">
    <source>
        <dbReference type="PROSITE" id="PS00716"/>
    </source>
</evidence>
<gene>
    <name evidence="8" type="primary">sigF</name>
    <name evidence="8" type="ORF">SPTER_21110</name>
</gene>
<evidence type="ECO:0000256" key="4">
    <source>
        <dbReference type="ARBA" id="ARBA00023163"/>
    </source>
</evidence>
<dbReference type="InterPro" id="IPR000943">
    <property type="entry name" value="RNA_pol_sigma70"/>
</dbReference>
<dbReference type="KEGG" id="sted:SPTER_21110"/>
<dbReference type="InterPro" id="IPR007624">
    <property type="entry name" value="RNA_pol_sigma70_r3"/>
</dbReference>
<dbReference type="NCBIfam" id="TIGR02980">
    <property type="entry name" value="SigBFG"/>
    <property type="match status" value="1"/>
</dbReference>
<dbReference type="SUPFAM" id="SSF88659">
    <property type="entry name" value="Sigma3 and sigma4 domains of RNA polymerase sigma factors"/>
    <property type="match status" value="2"/>
</dbReference>
<dbReference type="GO" id="GO:0016987">
    <property type="term" value="F:sigma factor activity"/>
    <property type="evidence" value="ECO:0007669"/>
    <property type="project" value="UniProtKB-KW"/>
</dbReference>
<dbReference type="Gene3D" id="1.10.10.10">
    <property type="entry name" value="Winged helix-like DNA-binding domain superfamily/Winged helix DNA-binding domain"/>
    <property type="match status" value="2"/>
</dbReference>
<feature type="domain" description="RNA polymerase sigma-70" evidence="6">
    <location>
        <begin position="53"/>
        <end position="66"/>
    </location>
</feature>
<dbReference type="PANTHER" id="PTHR30385">
    <property type="entry name" value="SIGMA FACTOR F FLAGELLAR"/>
    <property type="match status" value="1"/>
</dbReference>
<dbReference type="GO" id="GO:0006352">
    <property type="term" value="P:DNA-templated transcription initiation"/>
    <property type="evidence" value="ECO:0007669"/>
    <property type="project" value="InterPro"/>
</dbReference>
<proteinExistence type="inferred from homology"/>
<evidence type="ECO:0000256" key="2">
    <source>
        <dbReference type="ARBA" id="ARBA00023082"/>
    </source>
</evidence>
<protein>
    <recommendedName>
        <fullName evidence="5">RNA polymerase sigma factor</fullName>
    </recommendedName>
</protein>
<name>A0A517DTV5_9FIRM</name>
<dbReference type="InterPro" id="IPR007630">
    <property type="entry name" value="RNA_pol_sigma70_r4"/>
</dbReference>
<evidence type="ECO:0000313" key="8">
    <source>
        <dbReference type="EMBL" id="QDR80777.1"/>
    </source>
</evidence>
<dbReference type="CDD" id="cd06171">
    <property type="entry name" value="Sigma70_r4"/>
    <property type="match status" value="1"/>
</dbReference>
<organism evidence="8 9">
    <name type="scientific">Sporomusa termitida</name>
    <dbReference type="NCBI Taxonomy" id="2377"/>
    <lineage>
        <taxon>Bacteria</taxon>
        <taxon>Bacillati</taxon>
        <taxon>Bacillota</taxon>
        <taxon>Negativicutes</taxon>
        <taxon>Selenomonadales</taxon>
        <taxon>Sporomusaceae</taxon>
        <taxon>Sporomusa</taxon>
    </lineage>
</organism>
<keyword evidence="3 5" id="KW-0238">DNA-binding</keyword>
<dbReference type="SUPFAM" id="SSF88946">
    <property type="entry name" value="Sigma2 domain of RNA polymerase sigma factors"/>
    <property type="match status" value="1"/>
</dbReference>
<dbReference type="Pfam" id="PF04542">
    <property type="entry name" value="Sigma70_r2"/>
    <property type="match status" value="1"/>
</dbReference>
<dbReference type="PRINTS" id="PR00046">
    <property type="entry name" value="SIGMA70FCT"/>
</dbReference>
<keyword evidence="9" id="KW-1185">Reference proteome</keyword>
<dbReference type="InterPro" id="IPR036388">
    <property type="entry name" value="WH-like_DNA-bd_sf"/>
</dbReference>
<dbReference type="NCBIfam" id="TIGR02937">
    <property type="entry name" value="sigma70-ECF"/>
    <property type="match status" value="1"/>
</dbReference>
<keyword evidence="2 5" id="KW-0731">Sigma factor</keyword>
<dbReference type="Pfam" id="PF04545">
    <property type="entry name" value="Sigma70_r4"/>
    <property type="match status" value="1"/>
</dbReference>
<dbReference type="InterPro" id="IPR007627">
    <property type="entry name" value="RNA_pol_sigma70_r2"/>
</dbReference>
<comment type="function">
    <text evidence="5">Sigma factors are initiation factors that promote the attachment of RNA polymerase to specific initiation sites and are then released.</text>
</comment>
<evidence type="ECO:0000259" key="6">
    <source>
        <dbReference type="PROSITE" id="PS00715"/>
    </source>
</evidence>
<keyword evidence="4 5" id="KW-0804">Transcription</keyword>
<comment type="similarity">
    <text evidence="5">Belongs to the sigma-70 factor family.</text>
</comment>
<feature type="domain" description="RNA polymerase sigma-70" evidence="7">
    <location>
        <begin position="216"/>
        <end position="242"/>
    </location>
</feature>
<dbReference type="InterPro" id="IPR014284">
    <property type="entry name" value="RNA_pol_sigma-70_dom"/>
</dbReference>
<keyword evidence="1 5" id="KW-0805">Transcription regulation</keyword>
<reference evidence="8 9" key="1">
    <citation type="submission" date="2019-02" db="EMBL/GenBank/DDBJ databases">
        <title>Closed genome of Sporomusa termitida DSM 4440.</title>
        <authorList>
            <person name="Poehlein A."/>
            <person name="Daniel R."/>
        </authorList>
    </citation>
    <scope>NUCLEOTIDE SEQUENCE [LARGE SCALE GENOMIC DNA]</scope>
    <source>
        <strain evidence="8 9">DSM 4440</strain>
    </source>
</reference>
<dbReference type="PANTHER" id="PTHR30385:SF4">
    <property type="entry name" value="RNA POLYMERASE SIGMA-E FACTOR"/>
    <property type="match status" value="1"/>
</dbReference>
<dbReference type="InterPro" id="IPR014322">
    <property type="entry name" value="RNA_pol_sigma-B/F/G"/>
</dbReference>
<accession>A0A517DTV5</accession>
<dbReference type="Gene3D" id="1.20.120.1810">
    <property type="match status" value="1"/>
</dbReference>
<dbReference type="GO" id="GO:0003677">
    <property type="term" value="F:DNA binding"/>
    <property type="evidence" value="ECO:0007669"/>
    <property type="project" value="UniProtKB-KW"/>
</dbReference>
<evidence type="ECO:0000313" key="9">
    <source>
        <dbReference type="Proteomes" id="UP000320776"/>
    </source>
</evidence>
<dbReference type="EMBL" id="CP036259">
    <property type="protein sequence ID" value="QDR80777.1"/>
    <property type="molecule type" value="Genomic_DNA"/>
</dbReference>
<evidence type="ECO:0000256" key="1">
    <source>
        <dbReference type="ARBA" id="ARBA00023015"/>
    </source>
</evidence>